<dbReference type="EMBL" id="BROD01000001">
    <property type="protein sequence ID" value="GKX67099.1"/>
    <property type="molecule type" value="Genomic_DNA"/>
</dbReference>
<dbReference type="Proteomes" id="UP001058074">
    <property type="component" value="Unassembled WGS sequence"/>
</dbReference>
<gene>
    <name evidence="1" type="ORF">rsdtw13_23570</name>
</gene>
<keyword evidence="2" id="KW-1185">Reference proteome</keyword>
<evidence type="ECO:0000313" key="1">
    <source>
        <dbReference type="EMBL" id="GKX67099.1"/>
    </source>
</evidence>
<name>A0ACB5REB2_9CLOT</name>
<proteinExistence type="predicted"/>
<sequence length="199" mass="22920">MSISAILSEKCTNFIKQNTDTSEQDLEKINYGVQVIFINIVKMIILFATAYFLNVLYYTFIAFIFFAILRTFACGVHANSSFQCVIINYIAFLGNVYLSLYFPFNKVVIIIFFAVNLILTCLYAPADTAERPLVSKKLRKSLKINSIITLILFFCIAMLIKNEVYASLITFATFEECMMITPMAYMLFKKNYRNYLSVK</sequence>
<protein>
    <submittedName>
        <fullName evidence="1">Uncharacterized protein</fullName>
    </submittedName>
</protein>
<evidence type="ECO:0000313" key="2">
    <source>
        <dbReference type="Proteomes" id="UP001058074"/>
    </source>
</evidence>
<reference evidence="1" key="1">
    <citation type="journal article" date="2025" name="Int. J. Syst. Evol. Microbiol.">
        <title>Inconstantimicrobium mannanitabidum sp. nov., a novel member of the family Clostridiaceae isolated from anoxic soil under the treatment of reductive soil disinfestation.</title>
        <authorList>
            <person name="Ueki A."/>
            <person name="Tonouchi A."/>
            <person name="Honma S."/>
            <person name="Kaku N."/>
            <person name="Ueki K."/>
        </authorList>
    </citation>
    <scope>NUCLEOTIDE SEQUENCE</scope>
    <source>
        <strain evidence="1">TW13</strain>
    </source>
</reference>
<accession>A0ACB5REB2</accession>
<comment type="caution">
    <text evidence="1">The sequence shown here is derived from an EMBL/GenBank/DDBJ whole genome shotgun (WGS) entry which is preliminary data.</text>
</comment>
<organism evidence="1 2">
    <name type="scientific">Inconstantimicrobium mannanitabidum</name>
    <dbReference type="NCBI Taxonomy" id="1604901"/>
    <lineage>
        <taxon>Bacteria</taxon>
        <taxon>Bacillati</taxon>
        <taxon>Bacillota</taxon>
        <taxon>Clostridia</taxon>
        <taxon>Eubacteriales</taxon>
        <taxon>Clostridiaceae</taxon>
        <taxon>Inconstantimicrobium</taxon>
    </lineage>
</organism>